<accession>A0A1Y1ZHQ0</accession>
<feature type="non-terminal residue" evidence="1">
    <location>
        <position position="53"/>
    </location>
</feature>
<dbReference type="AlphaFoldDB" id="A0A1Y1ZHQ0"/>
<name>A0A1Y1ZHQ0_9FUNG</name>
<dbReference type="Proteomes" id="UP000193920">
    <property type="component" value="Unassembled WGS sequence"/>
</dbReference>
<organism evidence="1 2">
    <name type="scientific">Neocallimastix californiae</name>
    <dbReference type="NCBI Taxonomy" id="1754190"/>
    <lineage>
        <taxon>Eukaryota</taxon>
        <taxon>Fungi</taxon>
        <taxon>Fungi incertae sedis</taxon>
        <taxon>Chytridiomycota</taxon>
        <taxon>Chytridiomycota incertae sedis</taxon>
        <taxon>Neocallimastigomycetes</taxon>
        <taxon>Neocallimastigales</taxon>
        <taxon>Neocallimastigaceae</taxon>
        <taxon>Neocallimastix</taxon>
    </lineage>
</organism>
<protein>
    <submittedName>
        <fullName evidence="1">Uncharacterized protein</fullName>
    </submittedName>
</protein>
<evidence type="ECO:0000313" key="1">
    <source>
        <dbReference type="EMBL" id="ORY09547.1"/>
    </source>
</evidence>
<proteinExistence type="predicted"/>
<dbReference type="EMBL" id="MCOG01000406">
    <property type="protein sequence ID" value="ORY09547.1"/>
    <property type="molecule type" value="Genomic_DNA"/>
</dbReference>
<comment type="caution">
    <text evidence="1">The sequence shown here is derived from an EMBL/GenBank/DDBJ whole genome shotgun (WGS) entry which is preliminary data.</text>
</comment>
<dbReference type="OrthoDB" id="10513794at2759"/>
<gene>
    <name evidence="1" type="ORF">LY90DRAFT_708982</name>
</gene>
<evidence type="ECO:0000313" key="2">
    <source>
        <dbReference type="Proteomes" id="UP000193920"/>
    </source>
</evidence>
<keyword evidence="2" id="KW-1185">Reference proteome</keyword>
<reference evidence="1 2" key="1">
    <citation type="submission" date="2016-08" db="EMBL/GenBank/DDBJ databases">
        <title>A Parts List for Fungal Cellulosomes Revealed by Comparative Genomics.</title>
        <authorList>
            <consortium name="DOE Joint Genome Institute"/>
            <person name="Haitjema C.H."/>
            <person name="Gilmore S.P."/>
            <person name="Henske J.K."/>
            <person name="Solomon K.V."/>
            <person name="De Groot R."/>
            <person name="Kuo A."/>
            <person name="Mondo S.J."/>
            <person name="Salamov A.A."/>
            <person name="Labutti K."/>
            <person name="Zhao Z."/>
            <person name="Chiniquy J."/>
            <person name="Barry K."/>
            <person name="Brewer H.M."/>
            <person name="Purvine S.O."/>
            <person name="Wright A.T."/>
            <person name="Boxma B."/>
            <person name="Van Alen T."/>
            <person name="Hackstein J.H."/>
            <person name="Baker S.E."/>
            <person name="Grigoriev I.V."/>
            <person name="O'Malley M.A."/>
        </authorList>
    </citation>
    <scope>NUCLEOTIDE SEQUENCE [LARGE SCALE GENOMIC DNA]</scope>
    <source>
        <strain evidence="1 2">G1</strain>
    </source>
</reference>
<sequence length="53" mass="6445">MKKRGNSEKFVEEMTNEKAWNSFYFENENDTKPTFKIKLKEGQYLSDIKEVFF</sequence>